<proteinExistence type="predicted"/>
<feature type="signal peptide" evidence="1">
    <location>
        <begin position="1"/>
        <end position="27"/>
    </location>
</feature>
<dbReference type="EMBL" id="CP051461">
    <property type="protein sequence ID" value="QJC54910.1"/>
    <property type="molecule type" value="Genomic_DNA"/>
</dbReference>
<reference evidence="2 3" key="1">
    <citation type="submission" date="2020-04" db="EMBL/GenBank/DDBJ databases">
        <title>Complete genome of a Psychrophilic, Marine, Gas Vacuolate Bacterium Polaromonas vacuolata KCTC 22033T.</title>
        <authorList>
            <person name="Hwang K."/>
            <person name="Kim K.M."/>
        </authorList>
    </citation>
    <scope>NUCLEOTIDE SEQUENCE [LARGE SCALE GENOMIC DNA]</scope>
    <source>
        <strain evidence="2 3">KCTC 22033</strain>
    </source>
</reference>
<evidence type="ECO:0000256" key="1">
    <source>
        <dbReference type="SAM" id="SignalP"/>
    </source>
</evidence>
<gene>
    <name evidence="2" type="ORF">HC248_00172</name>
</gene>
<protein>
    <recommendedName>
        <fullName evidence="4">DUF4197 domain-containing protein</fullName>
    </recommendedName>
</protein>
<organism evidence="2 3">
    <name type="scientific">Polaromonas vacuolata</name>
    <dbReference type="NCBI Taxonomy" id="37448"/>
    <lineage>
        <taxon>Bacteria</taxon>
        <taxon>Pseudomonadati</taxon>
        <taxon>Pseudomonadota</taxon>
        <taxon>Betaproteobacteria</taxon>
        <taxon>Burkholderiales</taxon>
        <taxon>Comamonadaceae</taxon>
        <taxon>Polaromonas</taxon>
    </lineage>
</organism>
<evidence type="ECO:0008006" key="4">
    <source>
        <dbReference type="Google" id="ProtNLM"/>
    </source>
</evidence>
<evidence type="ECO:0000313" key="3">
    <source>
        <dbReference type="Proteomes" id="UP000502041"/>
    </source>
</evidence>
<dbReference type="RefSeq" id="WP_168920839.1">
    <property type="nucleotide sequence ID" value="NZ_CP051461.1"/>
</dbReference>
<accession>A0A6H2H4Z0</accession>
<dbReference type="Proteomes" id="UP000502041">
    <property type="component" value="Chromosome"/>
</dbReference>
<dbReference type="AlphaFoldDB" id="A0A6H2H4Z0"/>
<dbReference type="InterPro" id="IPR025245">
    <property type="entry name" value="DUF4197"/>
</dbReference>
<dbReference type="KEGG" id="pvac:HC248_00172"/>
<dbReference type="Pfam" id="PF13852">
    <property type="entry name" value="DUF4197"/>
    <property type="match status" value="1"/>
</dbReference>
<sequence>MRRREFNQAGAGAFGALVLAAISQAHALSLGELTGVTNTDAGNGLKTILEKGVTAAVASLGKPDGFLGNPKVRIPLPGYLEDVSKLLRNFGQSKRIDELITAINRAAEAAVPLGKNLLLEAVRRMNVDDAKQILSGGDNAVTTFFAGKTRLPLSEKFLPIVNQMTEKVALAAKYNDFAGKAAGFGLVKPADANLQQYITGKALDGLYLIIGDEEKKIRQDPAASASAILRKIFGAGR</sequence>
<feature type="chain" id="PRO_5026108171" description="DUF4197 domain-containing protein" evidence="1">
    <location>
        <begin position="28"/>
        <end position="237"/>
    </location>
</feature>
<keyword evidence="1" id="KW-0732">Signal</keyword>
<keyword evidence="3" id="KW-1185">Reference proteome</keyword>
<evidence type="ECO:0000313" key="2">
    <source>
        <dbReference type="EMBL" id="QJC54910.1"/>
    </source>
</evidence>
<name>A0A6H2H4Z0_9BURK</name>